<dbReference type="InterPro" id="IPR036322">
    <property type="entry name" value="WD40_repeat_dom_sf"/>
</dbReference>
<protein>
    <submittedName>
        <fullName evidence="2">WD40 repeat domain-containing protein</fullName>
    </submittedName>
</protein>
<dbReference type="Pfam" id="PF00400">
    <property type="entry name" value="WD40"/>
    <property type="match status" value="1"/>
</dbReference>
<dbReference type="SUPFAM" id="SSF50978">
    <property type="entry name" value="WD40 repeat-like"/>
    <property type="match status" value="1"/>
</dbReference>
<proteinExistence type="predicted"/>
<dbReference type="SMART" id="SM00320">
    <property type="entry name" value="WD40"/>
    <property type="match status" value="3"/>
</dbReference>
<name>A0AA90PUD7_9HELI</name>
<dbReference type="AlphaFoldDB" id="A0AA90PUD7"/>
<dbReference type="Gene3D" id="2.130.10.10">
    <property type="entry name" value="YVTN repeat-like/Quinoprotein amine dehydrogenase"/>
    <property type="match status" value="1"/>
</dbReference>
<accession>A0AA90PUD7</accession>
<dbReference type="EMBL" id="JAUPEV010000015">
    <property type="protein sequence ID" value="MDO7253825.1"/>
    <property type="molecule type" value="Genomic_DNA"/>
</dbReference>
<organism evidence="2 3">
    <name type="scientific">Helicobacter cappadocius</name>
    <dbReference type="NCBI Taxonomy" id="3063998"/>
    <lineage>
        <taxon>Bacteria</taxon>
        <taxon>Pseudomonadati</taxon>
        <taxon>Campylobacterota</taxon>
        <taxon>Epsilonproteobacteria</taxon>
        <taxon>Campylobacterales</taxon>
        <taxon>Helicobacteraceae</taxon>
        <taxon>Helicobacter</taxon>
    </lineage>
</organism>
<evidence type="ECO:0000313" key="2">
    <source>
        <dbReference type="EMBL" id="MDP2539714.1"/>
    </source>
</evidence>
<reference evidence="2 4" key="1">
    <citation type="submission" date="2023-07" db="EMBL/GenBank/DDBJ databases">
        <title>Unpublished Manusciprt.</title>
        <authorList>
            <person name="Aydin F."/>
            <person name="Tarhane S."/>
            <person name="Saticioglu I.B."/>
            <person name="Karakaya E."/>
            <person name="Abay S."/>
            <person name="Guran O."/>
            <person name="Bozkurt E."/>
            <person name="Uzum N."/>
            <person name="Olgun K."/>
            <person name="Jablonski D."/>
        </authorList>
    </citation>
    <scope>NUCLEOTIDE SEQUENCE</scope>
    <source>
        <strain evidence="4">faydin-H75</strain>
        <strain evidence="2">Faydin-H76</strain>
    </source>
</reference>
<dbReference type="InterPro" id="IPR015943">
    <property type="entry name" value="WD40/YVTN_repeat-like_dom_sf"/>
</dbReference>
<comment type="caution">
    <text evidence="2">The sequence shown here is derived from an EMBL/GenBank/DDBJ whole genome shotgun (WGS) entry which is preliminary data.</text>
</comment>
<gene>
    <name evidence="1" type="ORF">Q5I04_07900</name>
    <name evidence="2" type="ORF">Q5I06_08005</name>
</gene>
<sequence length="714" mass="83585">MLKIKNKINLIGNVLDIGLCEEEYLFADHYYRIYKFSLKEFIFSFSKQVAKNIEPHHRYSKAVSCSMDGYVCMPKTKSSIGSIYKIDENGISVASRLKWHRADISVSVFSKDCKYLATGGEDGRMFIYAHPSHKLSTFLPRRPDYISCIIFDSQSKIVCYASYDLTLTIYDLQKDSLICTIDTPSVIEDMIFFQKDTKIFYVCKSGETGIFNLKTNEDKHQMSLSYWPTKVMLNFDESFAYIGTREDILYIQSLKETSIVFTINLSSKGVTCIKGFDDFIFICFADGSIHIIDRFYKLDEFLKVLNEEGFEAAKIFANEHNVLLKTLEVYTRVKNNSWKEVLKSVTKLLTINQIEEILNITAPYFEDPAKEKEIKKYIEEKSFIQNFLGAFRENDYPKAYEIAIDHPCIKSLNEYQVMEDYFDDIYNLAQQLIARDIASSKEKIQDFLLPFEHIPEKKPLILTLINECDKYLLGEKYAKAKDFTNYFLLITQCPFLKNTQTYQKMYFTCEKMTHQAQDLIAAKKYPKAQEYLNFLATIDPFREFANKFQNYLNNIEKFTEFYKKKDYLGCYKILEVCPEIDSSDEYLALYEEINKVFEETKIIAQKGETVKVYSVLQKFSALKYWKNKIDITMKIAYLYEIKKALKLERTDVDWEESLIEYIKRYGKDDEICELCKTEERLKAILQDLQDIENAPKKISGNINHIQSIIILNKS</sequence>
<evidence type="ECO:0000313" key="3">
    <source>
        <dbReference type="Proteomes" id="UP001177258"/>
    </source>
</evidence>
<reference evidence="1" key="2">
    <citation type="submission" date="2023-07" db="EMBL/GenBank/DDBJ databases">
        <authorList>
            <person name="Aydin F."/>
            <person name="Tarhane S."/>
            <person name="Saticioglu I.B."/>
            <person name="Karakaya E."/>
            <person name="Abay S."/>
            <person name="Guran O."/>
            <person name="Bozkurt E."/>
            <person name="Uzum N."/>
            <person name="Olgun K."/>
            <person name="Jablonski D."/>
        </authorList>
    </citation>
    <scope>NUCLEOTIDE SEQUENCE</scope>
    <source>
        <strain evidence="1">Faydin-H75</strain>
    </source>
</reference>
<reference evidence="1 3" key="3">
    <citation type="journal article" date="2024" name="Syst. Appl. Microbiol.">
        <title>Helicobacter cappadocius sp. nov., from lizards: The first psychrotrophic Helicobacter species.</title>
        <authorList>
            <person name="Aydin F."/>
            <person name="Tarhane S."/>
            <person name="Karakaya E."/>
            <person name="Abay S."/>
            <person name="Kayman T."/>
            <person name="Guran O."/>
            <person name="Bozkurt E."/>
            <person name="Uzum N."/>
            <person name="Avci A."/>
            <person name="Olgun K."/>
            <person name="Jablonski D."/>
            <person name="Guran C."/>
            <person name="Burcin Saticioglu I."/>
        </authorList>
    </citation>
    <scope>NUCLEOTIDE SEQUENCE [LARGE SCALE GENOMIC DNA]</scope>
    <source>
        <strain evidence="1">Faydin-H75</strain>
        <strain evidence="3">faydin-H76</strain>
    </source>
</reference>
<evidence type="ECO:0000313" key="1">
    <source>
        <dbReference type="EMBL" id="MDO7253825.1"/>
    </source>
</evidence>
<evidence type="ECO:0000313" key="4">
    <source>
        <dbReference type="Proteomes" id="UP001240777"/>
    </source>
</evidence>
<dbReference type="RefSeq" id="WP_305517662.1">
    <property type="nucleotide sequence ID" value="NZ_JAUPEV010000015.1"/>
</dbReference>
<keyword evidence="4" id="KW-1185">Reference proteome</keyword>
<dbReference type="InterPro" id="IPR001680">
    <property type="entry name" value="WD40_rpt"/>
</dbReference>
<dbReference type="EMBL" id="JAUYZK010000014">
    <property type="protein sequence ID" value="MDP2539714.1"/>
    <property type="molecule type" value="Genomic_DNA"/>
</dbReference>
<dbReference type="Proteomes" id="UP001177258">
    <property type="component" value="Unassembled WGS sequence"/>
</dbReference>
<dbReference type="Proteomes" id="UP001240777">
    <property type="component" value="Unassembled WGS sequence"/>
</dbReference>